<evidence type="ECO:0000313" key="2">
    <source>
        <dbReference type="EMBL" id="ESQ30768.1"/>
    </source>
</evidence>
<dbReference type="KEGG" id="eus:EUTSA_v100114670m"/>
<dbReference type="Gramene" id="ESQ30768">
    <property type="protein sequence ID" value="ESQ30768"/>
    <property type="gene ID" value="EUTSA_v100114670mg"/>
</dbReference>
<sequence>ESQQSFPPRVQADNGTTASSVPTSVYSSSLPGQPPYISYPSYYNDVLPPPPPTPALSTDHSQSMAQSMGYNIPQASNPPMSTSDHSQGPAVLGNAPWAPNPLIPPSAGYSQSIGNVPWAPKPLIQPPAENSSSVGDFEYEKFMAEIK</sequence>
<dbReference type="Proteomes" id="UP000030689">
    <property type="component" value="Unassembled WGS sequence"/>
</dbReference>
<gene>
    <name evidence="2" type="ORF">EUTSA_v100114670mg</name>
</gene>
<dbReference type="eggNOG" id="KOG0119">
    <property type="taxonomic scope" value="Eukaryota"/>
</dbReference>
<keyword evidence="3" id="KW-1185">Reference proteome</keyword>
<feature type="compositionally biased region" description="Low complexity" evidence="1">
    <location>
        <begin position="16"/>
        <end position="29"/>
    </location>
</feature>
<proteinExistence type="predicted"/>
<organism evidence="2 3">
    <name type="scientific">Eutrema salsugineum</name>
    <name type="common">Saltwater cress</name>
    <name type="synonym">Sisymbrium salsugineum</name>
    <dbReference type="NCBI Taxonomy" id="72664"/>
    <lineage>
        <taxon>Eukaryota</taxon>
        <taxon>Viridiplantae</taxon>
        <taxon>Streptophyta</taxon>
        <taxon>Embryophyta</taxon>
        <taxon>Tracheophyta</taxon>
        <taxon>Spermatophyta</taxon>
        <taxon>Magnoliopsida</taxon>
        <taxon>eudicotyledons</taxon>
        <taxon>Gunneridae</taxon>
        <taxon>Pentapetalae</taxon>
        <taxon>rosids</taxon>
        <taxon>malvids</taxon>
        <taxon>Brassicales</taxon>
        <taxon>Brassicaceae</taxon>
        <taxon>Eutremeae</taxon>
        <taxon>Eutrema</taxon>
    </lineage>
</organism>
<name>V4KTS8_EUTSA</name>
<evidence type="ECO:0000256" key="1">
    <source>
        <dbReference type="SAM" id="MobiDB-lite"/>
    </source>
</evidence>
<evidence type="ECO:0000313" key="3">
    <source>
        <dbReference type="Proteomes" id="UP000030689"/>
    </source>
</evidence>
<dbReference type="AlphaFoldDB" id="V4KTS8"/>
<feature type="compositionally biased region" description="Polar residues" evidence="1">
    <location>
        <begin position="55"/>
        <end position="86"/>
    </location>
</feature>
<dbReference type="EMBL" id="KI517809">
    <property type="protein sequence ID" value="ESQ30768.1"/>
    <property type="molecule type" value="Genomic_DNA"/>
</dbReference>
<dbReference type="STRING" id="72664.V4KTS8"/>
<reference evidence="2 3" key="1">
    <citation type="journal article" date="2013" name="Front. Plant Sci.">
        <title>The Reference Genome of the Halophytic Plant Eutrema salsugineum.</title>
        <authorList>
            <person name="Yang R."/>
            <person name="Jarvis D.E."/>
            <person name="Chen H."/>
            <person name="Beilstein M.A."/>
            <person name="Grimwood J."/>
            <person name="Jenkins J."/>
            <person name="Shu S."/>
            <person name="Prochnik S."/>
            <person name="Xin M."/>
            <person name="Ma C."/>
            <person name="Schmutz J."/>
            <person name="Wing R.A."/>
            <person name="Mitchell-Olds T."/>
            <person name="Schumaker K.S."/>
            <person name="Wang X."/>
        </authorList>
    </citation>
    <scope>NUCLEOTIDE SEQUENCE [LARGE SCALE GENOMIC DNA]</scope>
</reference>
<accession>V4KTS8</accession>
<feature type="non-terminal residue" evidence="2">
    <location>
        <position position="1"/>
    </location>
</feature>
<protein>
    <submittedName>
        <fullName evidence="2">Uncharacterized protein</fullName>
    </submittedName>
</protein>
<feature type="region of interest" description="Disordered" evidence="1">
    <location>
        <begin position="1"/>
        <end position="97"/>
    </location>
</feature>